<keyword evidence="5" id="KW-1133">Transmembrane helix</keyword>
<comment type="similarity">
    <text evidence="2 7">Belongs to the ExbD/TolR family.</text>
</comment>
<keyword evidence="9" id="KW-1185">Reference proteome</keyword>
<dbReference type="InterPro" id="IPR003400">
    <property type="entry name" value="ExbD"/>
</dbReference>
<protein>
    <submittedName>
        <fullName evidence="8">Biopolymer transport protein TolR</fullName>
    </submittedName>
</protein>
<dbReference type="GO" id="GO:0015031">
    <property type="term" value="P:protein transport"/>
    <property type="evidence" value="ECO:0007669"/>
    <property type="project" value="UniProtKB-KW"/>
</dbReference>
<comment type="subcellular location">
    <subcellularLocation>
        <location evidence="1">Cell membrane</location>
        <topology evidence="1">Single-pass membrane protein</topology>
    </subcellularLocation>
    <subcellularLocation>
        <location evidence="7">Cell membrane</location>
        <topology evidence="7">Single-pass type II membrane protein</topology>
    </subcellularLocation>
</comment>
<dbReference type="GO" id="GO:0005886">
    <property type="term" value="C:plasma membrane"/>
    <property type="evidence" value="ECO:0007669"/>
    <property type="project" value="UniProtKB-SubCell"/>
</dbReference>
<dbReference type="PANTHER" id="PTHR30558:SF3">
    <property type="entry name" value="BIOPOLYMER TRANSPORT PROTEIN EXBD-RELATED"/>
    <property type="match status" value="1"/>
</dbReference>
<dbReference type="Pfam" id="PF02472">
    <property type="entry name" value="ExbD"/>
    <property type="match status" value="1"/>
</dbReference>
<dbReference type="EMBL" id="FPAS01000003">
    <property type="protein sequence ID" value="SFT75897.1"/>
    <property type="molecule type" value="Genomic_DNA"/>
</dbReference>
<proteinExistence type="inferred from homology"/>
<gene>
    <name evidence="8" type="ORF">SAMN05216474_2212</name>
</gene>
<evidence type="ECO:0000313" key="9">
    <source>
        <dbReference type="Proteomes" id="UP000236454"/>
    </source>
</evidence>
<dbReference type="GO" id="GO:0022857">
    <property type="term" value="F:transmembrane transporter activity"/>
    <property type="evidence" value="ECO:0007669"/>
    <property type="project" value="InterPro"/>
</dbReference>
<dbReference type="OrthoDB" id="9793581at2"/>
<evidence type="ECO:0000256" key="7">
    <source>
        <dbReference type="RuleBase" id="RU003879"/>
    </source>
</evidence>
<keyword evidence="7" id="KW-0813">Transport</keyword>
<evidence type="ECO:0000256" key="6">
    <source>
        <dbReference type="ARBA" id="ARBA00023136"/>
    </source>
</evidence>
<evidence type="ECO:0000256" key="1">
    <source>
        <dbReference type="ARBA" id="ARBA00004162"/>
    </source>
</evidence>
<dbReference type="RefSeq" id="WP_139230343.1">
    <property type="nucleotide sequence ID" value="NZ_FPAS01000003.1"/>
</dbReference>
<accession>A0A1I7ALT7</accession>
<organism evidence="8 9">
    <name type="scientific">Lishizhenia tianjinensis</name>
    <dbReference type="NCBI Taxonomy" id="477690"/>
    <lineage>
        <taxon>Bacteria</taxon>
        <taxon>Pseudomonadati</taxon>
        <taxon>Bacteroidota</taxon>
        <taxon>Flavobacteriia</taxon>
        <taxon>Flavobacteriales</taxon>
        <taxon>Crocinitomicaceae</taxon>
        <taxon>Lishizhenia</taxon>
    </lineage>
</organism>
<sequence length="144" mass="15887">MGFGTQNKVKAEGGMASMTDLVFLLLVFFIIMSTMSENNTPVDLPKPSEKLDPSKTNTTTTVIVTADNLYQIMSGQLDDASNPFNTKTEGGSYEQVKAFLVEQVEANPERKLKIAGSREAKYEAVFQILALAKNREWNPALAYD</sequence>
<dbReference type="Proteomes" id="UP000236454">
    <property type="component" value="Unassembled WGS sequence"/>
</dbReference>
<evidence type="ECO:0000256" key="2">
    <source>
        <dbReference type="ARBA" id="ARBA00005811"/>
    </source>
</evidence>
<reference evidence="8 9" key="1">
    <citation type="submission" date="2016-10" db="EMBL/GenBank/DDBJ databases">
        <authorList>
            <person name="de Groot N.N."/>
        </authorList>
    </citation>
    <scope>NUCLEOTIDE SEQUENCE [LARGE SCALE GENOMIC DNA]</scope>
    <source>
        <strain evidence="8 9">CGMCC 1.7005</strain>
    </source>
</reference>
<keyword evidence="7" id="KW-0653">Protein transport</keyword>
<dbReference type="AlphaFoldDB" id="A0A1I7ALT7"/>
<keyword evidence="3" id="KW-1003">Cell membrane</keyword>
<dbReference type="STRING" id="477690.SAMN05216474_2212"/>
<evidence type="ECO:0000313" key="8">
    <source>
        <dbReference type="EMBL" id="SFT75897.1"/>
    </source>
</evidence>
<keyword evidence="4 7" id="KW-0812">Transmembrane</keyword>
<keyword evidence="6" id="KW-0472">Membrane</keyword>
<dbReference type="PANTHER" id="PTHR30558">
    <property type="entry name" value="EXBD MEMBRANE COMPONENT OF PMF-DRIVEN MACROMOLECULE IMPORT SYSTEM"/>
    <property type="match status" value="1"/>
</dbReference>
<evidence type="ECO:0000256" key="3">
    <source>
        <dbReference type="ARBA" id="ARBA00022475"/>
    </source>
</evidence>
<name>A0A1I7ALT7_9FLAO</name>
<evidence type="ECO:0000256" key="5">
    <source>
        <dbReference type="ARBA" id="ARBA00022989"/>
    </source>
</evidence>
<evidence type="ECO:0000256" key="4">
    <source>
        <dbReference type="ARBA" id="ARBA00022692"/>
    </source>
</evidence>